<dbReference type="GO" id="GO:0006559">
    <property type="term" value="P:L-phenylalanine catabolic process"/>
    <property type="evidence" value="ECO:0007669"/>
    <property type="project" value="TreeGrafter"/>
</dbReference>
<dbReference type="Gene3D" id="3.40.30.10">
    <property type="entry name" value="Glutaredoxin"/>
    <property type="match status" value="1"/>
</dbReference>
<dbReference type="CDD" id="cd00570">
    <property type="entry name" value="GST_N_family"/>
    <property type="match status" value="1"/>
</dbReference>
<protein>
    <submittedName>
        <fullName evidence="5">Glutathione S-transferase A-like</fullName>
    </submittedName>
</protein>
<dbReference type="SUPFAM" id="SSF52833">
    <property type="entry name" value="Thioredoxin-like"/>
    <property type="match status" value="1"/>
</dbReference>
<dbReference type="SUPFAM" id="SSF47616">
    <property type="entry name" value="GST C-terminal domain-like"/>
    <property type="match status" value="1"/>
</dbReference>
<evidence type="ECO:0000313" key="5">
    <source>
        <dbReference type="RefSeq" id="XP_019629622.1"/>
    </source>
</evidence>
<dbReference type="GeneID" id="109473912"/>
<dbReference type="PANTHER" id="PTHR42673:SF4">
    <property type="entry name" value="MALEYLACETOACETATE ISOMERASE"/>
    <property type="match status" value="1"/>
</dbReference>
<dbReference type="Proteomes" id="UP000515135">
    <property type="component" value="Unplaced"/>
</dbReference>
<dbReference type="GO" id="GO:0005739">
    <property type="term" value="C:mitochondrion"/>
    <property type="evidence" value="ECO:0007669"/>
    <property type="project" value="TreeGrafter"/>
</dbReference>
<dbReference type="GO" id="GO:0006749">
    <property type="term" value="P:glutathione metabolic process"/>
    <property type="evidence" value="ECO:0007669"/>
    <property type="project" value="TreeGrafter"/>
</dbReference>
<dbReference type="PROSITE" id="PS50405">
    <property type="entry name" value="GST_CTER"/>
    <property type="match status" value="1"/>
</dbReference>
<evidence type="ECO:0000259" key="2">
    <source>
        <dbReference type="PROSITE" id="PS50404"/>
    </source>
</evidence>
<feature type="domain" description="GST C-terminal" evidence="3">
    <location>
        <begin position="90"/>
        <end position="241"/>
    </location>
</feature>
<dbReference type="Pfam" id="PF02798">
    <property type="entry name" value="GST_N"/>
    <property type="match status" value="1"/>
</dbReference>
<dbReference type="GO" id="GO:0016034">
    <property type="term" value="F:maleylacetoacetate isomerase activity"/>
    <property type="evidence" value="ECO:0007669"/>
    <property type="project" value="TreeGrafter"/>
</dbReference>
<dbReference type="InterPro" id="IPR036282">
    <property type="entry name" value="Glutathione-S-Trfase_C_sf"/>
</dbReference>
<accession>A0A6P4ZEU9</accession>
<dbReference type="RefSeq" id="XP_019629622.1">
    <property type="nucleotide sequence ID" value="XM_019774063.1"/>
</dbReference>
<reference evidence="5" key="1">
    <citation type="submission" date="2025-08" db="UniProtKB">
        <authorList>
            <consortium name="RefSeq"/>
        </authorList>
    </citation>
    <scope>IDENTIFICATION</scope>
    <source>
        <tissue evidence="5">Gonad</tissue>
    </source>
</reference>
<name>A0A6P4ZEU9_BRABE</name>
<dbReference type="InterPro" id="IPR004045">
    <property type="entry name" value="Glutathione_S-Trfase_N"/>
</dbReference>
<dbReference type="SFLD" id="SFLDG00358">
    <property type="entry name" value="Main_(cytGST)"/>
    <property type="match status" value="1"/>
</dbReference>
<dbReference type="OrthoDB" id="2309723at2759"/>
<dbReference type="InterPro" id="IPR040079">
    <property type="entry name" value="Glutathione_S-Trfase"/>
</dbReference>
<dbReference type="Gene3D" id="1.20.1050.10">
    <property type="match status" value="1"/>
</dbReference>
<dbReference type="KEGG" id="bbel:109473912"/>
<dbReference type="SFLD" id="SFLDS00019">
    <property type="entry name" value="Glutathione_Transferase_(cytos"/>
    <property type="match status" value="1"/>
</dbReference>
<evidence type="ECO:0000313" key="4">
    <source>
        <dbReference type="Proteomes" id="UP000515135"/>
    </source>
</evidence>
<evidence type="ECO:0000256" key="1">
    <source>
        <dbReference type="SAM" id="MobiDB-lite"/>
    </source>
</evidence>
<proteinExistence type="predicted"/>
<dbReference type="InterPro" id="IPR010987">
    <property type="entry name" value="Glutathione-S-Trfase_C-like"/>
</dbReference>
<dbReference type="Pfam" id="PF14497">
    <property type="entry name" value="GST_C_3"/>
    <property type="match status" value="1"/>
</dbReference>
<dbReference type="InterPro" id="IPR036249">
    <property type="entry name" value="Thioredoxin-like_sf"/>
</dbReference>
<dbReference type="GO" id="GO:0004364">
    <property type="term" value="F:glutathione transferase activity"/>
    <property type="evidence" value="ECO:0007669"/>
    <property type="project" value="TreeGrafter"/>
</dbReference>
<keyword evidence="4" id="KW-1185">Reference proteome</keyword>
<dbReference type="AlphaFoldDB" id="A0A6P4ZEU9"/>
<dbReference type="InterPro" id="IPR004046">
    <property type="entry name" value="GST_C"/>
</dbReference>
<feature type="compositionally biased region" description="Acidic residues" evidence="1">
    <location>
        <begin position="247"/>
        <end position="259"/>
    </location>
</feature>
<gene>
    <name evidence="5" type="primary">LOC109473912</name>
</gene>
<feature type="region of interest" description="Disordered" evidence="1">
    <location>
        <begin position="228"/>
        <end position="259"/>
    </location>
</feature>
<sequence>MSDTAEVTLYYAPGTVAALSLMILLEEKGIQYTAKAEMDEDNPSDEVKKLDPRQEVPILQHGEVVLTEYLAALIYLEETFGGTKLIPDDDLTKEALVLQRMFSAEHVGLDDTTICSYWEDWEEYEEEEDEEFNEEEFENDEELEAAYEEADEEDAMEDLAEELMVWEEYLKEEGGPYIAGTEFTMADVAFFPVLSFVMWMGFKPEATYPELHKYYEALRERPTIQTAWPEDWNTPAPGKPFQYLDEHLEDEEGEGKEGE</sequence>
<feature type="domain" description="GST N-terminal" evidence="2">
    <location>
        <begin position="5"/>
        <end position="84"/>
    </location>
</feature>
<organism evidence="4 5">
    <name type="scientific">Branchiostoma belcheri</name>
    <name type="common">Amphioxus</name>
    <dbReference type="NCBI Taxonomy" id="7741"/>
    <lineage>
        <taxon>Eukaryota</taxon>
        <taxon>Metazoa</taxon>
        <taxon>Chordata</taxon>
        <taxon>Cephalochordata</taxon>
        <taxon>Leptocardii</taxon>
        <taxon>Amphioxiformes</taxon>
        <taxon>Branchiostomatidae</taxon>
        <taxon>Branchiostoma</taxon>
    </lineage>
</organism>
<dbReference type="PROSITE" id="PS50404">
    <property type="entry name" value="GST_NTER"/>
    <property type="match status" value="1"/>
</dbReference>
<evidence type="ECO:0000259" key="3">
    <source>
        <dbReference type="PROSITE" id="PS50405"/>
    </source>
</evidence>
<dbReference type="PANTHER" id="PTHR42673">
    <property type="entry name" value="MALEYLACETOACETATE ISOMERASE"/>
    <property type="match status" value="1"/>
</dbReference>